<reference evidence="4" key="1">
    <citation type="submission" date="2019-11" db="EMBL/GenBank/DDBJ databases">
        <authorList>
            <person name="Feng L."/>
        </authorList>
    </citation>
    <scope>NUCLEOTIDE SEQUENCE</scope>
    <source>
        <strain evidence="4">AhadrusLFYP4</strain>
    </source>
</reference>
<dbReference type="InterPro" id="IPR013154">
    <property type="entry name" value="ADH-like_N"/>
</dbReference>
<organism evidence="4">
    <name type="scientific">Anaerostipes hadrus</name>
    <dbReference type="NCBI Taxonomy" id="649756"/>
    <lineage>
        <taxon>Bacteria</taxon>
        <taxon>Bacillati</taxon>
        <taxon>Bacillota</taxon>
        <taxon>Clostridia</taxon>
        <taxon>Lachnospirales</taxon>
        <taxon>Lachnospiraceae</taxon>
        <taxon>Anaerostipes</taxon>
    </lineage>
</organism>
<evidence type="ECO:0000259" key="3">
    <source>
        <dbReference type="Pfam" id="PF08240"/>
    </source>
</evidence>
<evidence type="ECO:0000313" key="4">
    <source>
        <dbReference type="EMBL" id="VYS96587.1"/>
    </source>
</evidence>
<dbReference type="EMBL" id="CACRSX010000021">
    <property type="protein sequence ID" value="VYS96587.1"/>
    <property type="molecule type" value="Genomic_DNA"/>
</dbReference>
<dbReference type="InterPro" id="IPR013149">
    <property type="entry name" value="ADH-like_C"/>
</dbReference>
<dbReference type="InterPro" id="IPR050129">
    <property type="entry name" value="Zn_alcohol_dh"/>
</dbReference>
<dbReference type="PANTHER" id="PTHR43401:SF2">
    <property type="entry name" value="L-THREONINE 3-DEHYDROGENASE"/>
    <property type="match status" value="1"/>
</dbReference>
<name>A0A6N2SST7_ANAHA</name>
<dbReference type="Pfam" id="PF00107">
    <property type="entry name" value="ADH_zinc_N"/>
    <property type="match status" value="1"/>
</dbReference>
<dbReference type="RefSeq" id="WP_008393943.1">
    <property type="nucleotide sequence ID" value="NZ_CACRSX010000021.1"/>
</dbReference>
<dbReference type="CDD" id="cd08236">
    <property type="entry name" value="sugar_DH"/>
    <property type="match status" value="1"/>
</dbReference>
<dbReference type="AlphaFoldDB" id="A0A6N2SST7"/>
<dbReference type="InterPro" id="IPR036291">
    <property type="entry name" value="NAD(P)-bd_dom_sf"/>
</dbReference>
<dbReference type="Gene3D" id="3.40.50.720">
    <property type="entry name" value="NAD(P)-binding Rossmann-like Domain"/>
    <property type="match status" value="1"/>
</dbReference>
<dbReference type="Gene3D" id="3.90.180.10">
    <property type="entry name" value="Medium-chain alcohol dehydrogenases, catalytic domain"/>
    <property type="match status" value="1"/>
</dbReference>
<evidence type="ECO:0000259" key="2">
    <source>
        <dbReference type="Pfam" id="PF00107"/>
    </source>
</evidence>
<dbReference type="GO" id="GO:0008868">
    <property type="term" value="F:galactitol-1-phosphate 5-dehydrogenase activity"/>
    <property type="evidence" value="ECO:0007669"/>
    <property type="project" value="UniProtKB-EC"/>
</dbReference>
<accession>A0A6N2SST7</accession>
<keyword evidence="1 4" id="KW-0560">Oxidoreductase</keyword>
<gene>
    <name evidence="4" type="primary">gatD_3</name>
    <name evidence="4" type="ORF">AHLFYP4_01085</name>
</gene>
<feature type="domain" description="Alcohol dehydrogenase-like C-terminal" evidence="2">
    <location>
        <begin position="172"/>
        <end position="306"/>
    </location>
</feature>
<dbReference type="SUPFAM" id="SSF50129">
    <property type="entry name" value="GroES-like"/>
    <property type="match status" value="1"/>
</dbReference>
<dbReference type="EC" id="1.1.1.251" evidence="4"/>
<dbReference type="Pfam" id="PF08240">
    <property type="entry name" value="ADH_N"/>
    <property type="match status" value="1"/>
</dbReference>
<dbReference type="PANTHER" id="PTHR43401">
    <property type="entry name" value="L-THREONINE 3-DEHYDROGENASE"/>
    <property type="match status" value="1"/>
</dbReference>
<feature type="domain" description="Alcohol dehydrogenase-like N-terminal" evidence="3">
    <location>
        <begin position="24"/>
        <end position="126"/>
    </location>
</feature>
<protein>
    <submittedName>
        <fullName evidence="4">Galactitol-1-phosphate 5-dehydrogenase</fullName>
        <ecNumber evidence="4">1.1.1.251</ecNumber>
    </submittedName>
</protein>
<dbReference type="InterPro" id="IPR011032">
    <property type="entry name" value="GroES-like_sf"/>
</dbReference>
<proteinExistence type="predicted"/>
<dbReference type="SUPFAM" id="SSF51735">
    <property type="entry name" value="NAD(P)-binding Rossmann-fold domains"/>
    <property type="match status" value="1"/>
</dbReference>
<sequence>MKAMRLHKIGDFKYEDVELRDIKDDEILMKVEACGICGSDIPRVFELGAHTFPITIGHEFSGVIVDTARQEDKDIIGKKASVFPLIPCRQCESCETGHYAQCTNYNYLGSRCDGGFAQYCIIPSKWHLIFSENKDVTSEALAMVEPATVAQHAVRRAEVTAGDNVLIFGAGPIGIMAARWAEIFGAKHVILVDIDEQKTEFAKERDLNIVNSLKEDIGDYLEKVTGKKQVDAVIEGTGSSAGFNQSIEYVKPFGTIALLGNPNKNTEIQLANHSQILRKEINIHGVWNSYYASTPRNEWKYTVEMMDQEKFKVDDLITHKAPLDQMERLFTDIYQHNITICKAMYSSKEDGKDE</sequence>
<evidence type="ECO:0000256" key="1">
    <source>
        <dbReference type="ARBA" id="ARBA00023002"/>
    </source>
</evidence>